<sequence length="74" mass="7689">MPEANDEKVSKGRATLSVEGRKILGESILNGIIGPGEVIAGSLDYNQSGGNYVQRGGGNYHQGGGGNYDQAPLR</sequence>
<dbReference type="RefSeq" id="WP_219537615.1">
    <property type="nucleotide sequence ID" value="NZ_JAHKRM010000039.1"/>
</dbReference>
<comment type="caution">
    <text evidence="2">The sequence shown here is derived from an EMBL/GenBank/DDBJ whole genome shotgun (WGS) entry which is preliminary data.</text>
</comment>
<organism evidence="2 3">
    <name type="scientific">Nonomuraea guangzhouensis</name>
    <dbReference type="NCBI Taxonomy" id="1291555"/>
    <lineage>
        <taxon>Bacteria</taxon>
        <taxon>Bacillati</taxon>
        <taxon>Actinomycetota</taxon>
        <taxon>Actinomycetes</taxon>
        <taxon>Streptosporangiales</taxon>
        <taxon>Streptosporangiaceae</taxon>
        <taxon>Nonomuraea</taxon>
    </lineage>
</organism>
<gene>
    <name evidence="2" type="ORF">ACFSJ0_53645</name>
</gene>
<protein>
    <submittedName>
        <fullName evidence="2">Uncharacterized protein</fullName>
    </submittedName>
</protein>
<proteinExistence type="predicted"/>
<feature type="region of interest" description="Disordered" evidence="1">
    <location>
        <begin position="50"/>
        <end position="74"/>
    </location>
</feature>
<reference evidence="3" key="1">
    <citation type="journal article" date="2019" name="Int. J. Syst. Evol. Microbiol.">
        <title>The Global Catalogue of Microorganisms (GCM) 10K type strain sequencing project: providing services to taxonomists for standard genome sequencing and annotation.</title>
        <authorList>
            <consortium name="The Broad Institute Genomics Platform"/>
            <consortium name="The Broad Institute Genome Sequencing Center for Infectious Disease"/>
            <person name="Wu L."/>
            <person name="Ma J."/>
        </authorList>
    </citation>
    <scope>NUCLEOTIDE SEQUENCE [LARGE SCALE GENOMIC DNA]</scope>
    <source>
        <strain evidence="3">CGMCC 1.15399</strain>
    </source>
</reference>
<keyword evidence="3" id="KW-1185">Reference proteome</keyword>
<evidence type="ECO:0000313" key="3">
    <source>
        <dbReference type="Proteomes" id="UP001597097"/>
    </source>
</evidence>
<evidence type="ECO:0000256" key="1">
    <source>
        <dbReference type="SAM" id="MobiDB-lite"/>
    </source>
</evidence>
<dbReference type="Proteomes" id="UP001597097">
    <property type="component" value="Unassembled WGS sequence"/>
</dbReference>
<name>A0ABW4GUY9_9ACTN</name>
<evidence type="ECO:0000313" key="2">
    <source>
        <dbReference type="EMBL" id="MFD1545971.1"/>
    </source>
</evidence>
<dbReference type="EMBL" id="JBHUCM010000053">
    <property type="protein sequence ID" value="MFD1545971.1"/>
    <property type="molecule type" value="Genomic_DNA"/>
</dbReference>
<accession>A0ABW4GUY9</accession>
<feature type="compositionally biased region" description="Gly residues" evidence="1">
    <location>
        <begin position="55"/>
        <end position="67"/>
    </location>
</feature>